<feature type="region of interest" description="Disordered" evidence="1">
    <location>
        <begin position="709"/>
        <end position="746"/>
    </location>
</feature>
<reference evidence="3 4" key="1">
    <citation type="journal article" date="2018" name="Evol. Lett.">
        <title>Horizontal gene cluster transfer increased hallucinogenic mushroom diversity.</title>
        <authorList>
            <person name="Reynolds H.T."/>
            <person name="Vijayakumar V."/>
            <person name="Gluck-Thaler E."/>
            <person name="Korotkin H.B."/>
            <person name="Matheny P.B."/>
            <person name="Slot J.C."/>
        </authorList>
    </citation>
    <scope>NUCLEOTIDE SEQUENCE [LARGE SCALE GENOMIC DNA]</scope>
    <source>
        <strain evidence="3 4">2631</strain>
    </source>
</reference>
<feature type="region of interest" description="Disordered" evidence="1">
    <location>
        <begin position="406"/>
        <end position="429"/>
    </location>
</feature>
<dbReference type="Proteomes" id="UP000283269">
    <property type="component" value="Unassembled WGS sequence"/>
</dbReference>
<dbReference type="STRING" id="93625.A0A409XNQ4"/>
<feature type="region of interest" description="Disordered" evidence="1">
    <location>
        <begin position="310"/>
        <end position="359"/>
    </location>
</feature>
<evidence type="ECO:0000313" key="4">
    <source>
        <dbReference type="Proteomes" id="UP000283269"/>
    </source>
</evidence>
<feature type="compositionally biased region" description="Low complexity" evidence="1">
    <location>
        <begin position="331"/>
        <end position="346"/>
    </location>
</feature>
<feature type="compositionally biased region" description="Gly residues" evidence="1">
    <location>
        <begin position="823"/>
        <end position="834"/>
    </location>
</feature>
<accession>A0A409XNQ4</accession>
<feature type="compositionally biased region" description="Polar residues" evidence="1">
    <location>
        <begin position="233"/>
        <end position="248"/>
    </location>
</feature>
<protein>
    <submittedName>
        <fullName evidence="3">Uncharacterized protein</fullName>
    </submittedName>
</protein>
<proteinExistence type="predicted"/>
<feature type="region of interest" description="Disordered" evidence="1">
    <location>
        <begin position="202"/>
        <end position="293"/>
    </location>
</feature>
<evidence type="ECO:0000313" key="3">
    <source>
        <dbReference type="EMBL" id="PPQ92316.1"/>
    </source>
</evidence>
<keyword evidence="2" id="KW-0812">Transmembrane</keyword>
<feature type="compositionally biased region" description="Basic and acidic residues" evidence="1">
    <location>
        <begin position="249"/>
        <end position="269"/>
    </location>
</feature>
<gene>
    <name evidence="3" type="ORF">CVT25_008522</name>
</gene>
<keyword evidence="4" id="KW-1185">Reference proteome</keyword>
<feature type="compositionally biased region" description="Acidic residues" evidence="1">
    <location>
        <begin position="709"/>
        <end position="721"/>
    </location>
</feature>
<feature type="compositionally biased region" description="Polar residues" evidence="1">
    <location>
        <begin position="10"/>
        <end position="19"/>
    </location>
</feature>
<dbReference type="OrthoDB" id="3062801at2759"/>
<feature type="region of interest" description="Disordered" evidence="1">
    <location>
        <begin position="976"/>
        <end position="1060"/>
    </location>
</feature>
<feature type="compositionally biased region" description="Polar residues" evidence="1">
    <location>
        <begin position="313"/>
        <end position="325"/>
    </location>
</feature>
<feature type="region of interest" description="Disordered" evidence="1">
    <location>
        <begin position="823"/>
        <end position="928"/>
    </location>
</feature>
<keyword evidence="2" id="KW-1133">Transmembrane helix</keyword>
<feature type="compositionally biased region" description="Basic and acidic residues" evidence="1">
    <location>
        <begin position="976"/>
        <end position="985"/>
    </location>
</feature>
<feature type="region of interest" description="Disordered" evidence="1">
    <location>
        <begin position="160"/>
        <end position="188"/>
    </location>
</feature>
<dbReference type="EMBL" id="NHYD01001056">
    <property type="protein sequence ID" value="PPQ92316.1"/>
    <property type="molecule type" value="Genomic_DNA"/>
</dbReference>
<feature type="region of interest" description="Disordered" evidence="1">
    <location>
        <begin position="1"/>
        <end position="44"/>
    </location>
</feature>
<organism evidence="3 4">
    <name type="scientific">Psilocybe cyanescens</name>
    <dbReference type="NCBI Taxonomy" id="93625"/>
    <lineage>
        <taxon>Eukaryota</taxon>
        <taxon>Fungi</taxon>
        <taxon>Dikarya</taxon>
        <taxon>Basidiomycota</taxon>
        <taxon>Agaricomycotina</taxon>
        <taxon>Agaricomycetes</taxon>
        <taxon>Agaricomycetidae</taxon>
        <taxon>Agaricales</taxon>
        <taxon>Agaricineae</taxon>
        <taxon>Strophariaceae</taxon>
        <taxon>Psilocybe</taxon>
    </lineage>
</organism>
<keyword evidence="2" id="KW-0472">Membrane</keyword>
<dbReference type="AlphaFoldDB" id="A0A409XNQ4"/>
<sequence>MLQLPVEGEASNTPASRTSQQRHQRPHSSTLPPSKGYRHDHRRRTLAYPVRKDISTSSLSIEFPNPQLASPYAQVPQYVYRPSSIPIESSFADDRICEAQHLKCLCLIFIISINANPHVAQNVYSHQQQQPDNHYHAPSTIHSARAAAVRPDARPDALVAIDPFHTQRRDRKDGLEDPSTFDTPMPVPASVAWSKNLKLAPADRHHHDQQQQQQQQQPFNGPSFMEAGAVVESSGSRVISPGPINQLQEKQRSAERVGRRHSSDGHVHDPAQGLLQQQPPPTTTTAKHPTLALAPVRRRTIPDIEQHHKAHTQEGSLENYESYSWKQPPLSTSSHSHSQSQSHSNSYAHAYAPNANGSAAPMHEIRRSSSFWPPPKSVAAVPQGRMRNLTVYRRILILLPALLPRPSSPSPSPSSGDAGAKTRPRQKHTYTPQTRIAFIFWTLPTLIYIRLLLGVPAFYFTQVARVFEEGGMTMAQIERIGLEGRRGVGDSEKVVLPPGYRRLRVAWEAFVDGMVGEWKMVGVVSVLLLSAILTTLQIESANANTTAAGDLVIRYTALLYVLRFGTMRKLWKAVEWALAIVIANTCVCHVCLLLLIIGHLQEAKKDRTKVVVWWNVWVMLAMPVVWLAWSIILYVTCIMTFVWRTSSRIQDNATTNNAHGISDTGLLVVRIVINAILGLGIVYMGWRCARWGGMGVRWICVGGDVRGEEEEEEVEEEEEEEEKRRRGHRHDLDGHQSWRPGQPAPSFVPLAPSTPYGYGSRFIMTRIMVGGSLLEHLHRRRVSHVIRVRVDQRFFSVDSRELIRNVIIIIPPIINTTLGLGLQQGTGKGKGQGQGNRAAELSESSVMPAELNTSTLSRDPKASVPVAPQESEDPGSSSASASVRKRTSLAVPLPASLPHIPGTPMSGSGSGLSGPRSRSRSKSLQTTASATFTTTSSVYANRDRSSFRYYSGCNLDSRRETTSLSVGVEGVHADADADADADTRHAGGQRIPTRMASVSTATGSGGSEYLGSEHDIMQEEEPASAQSRAGLSNDEAEVATDASISVPRTPVPSPATVSPR</sequence>
<feature type="compositionally biased region" description="Low complexity" evidence="1">
    <location>
        <begin position="270"/>
        <end position="293"/>
    </location>
</feature>
<feature type="transmembrane region" description="Helical" evidence="2">
    <location>
        <begin position="438"/>
        <end position="460"/>
    </location>
</feature>
<evidence type="ECO:0000256" key="1">
    <source>
        <dbReference type="SAM" id="MobiDB-lite"/>
    </source>
</evidence>
<dbReference type="InParanoid" id="A0A409XNQ4"/>
<feature type="transmembrane region" description="Helical" evidence="2">
    <location>
        <begin position="617"/>
        <end position="643"/>
    </location>
</feature>
<evidence type="ECO:0000256" key="2">
    <source>
        <dbReference type="SAM" id="Phobius"/>
    </source>
</evidence>
<name>A0A409XNQ4_PSICY</name>
<feature type="compositionally biased region" description="Basic and acidic residues" evidence="1">
    <location>
        <begin position="165"/>
        <end position="175"/>
    </location>
</feature>
<comment type="caution">
    <text evidence="3">The sequence shown here is derived from an EMBL/GenBank/DDBJ whole genome shotgun (WGS) entry which is preliminary data.</text>
</comment>
<feature type="transmembrane region" description="Helical" evidence="2">
    <location>
        <begin position="574"/>
        <end position="597"/>
    </location>
</feature>
<feature type="transmembrane region" description="Helical" evidence="2">
    <location>
        <begin position="664"/>
        <end position="686"/>
    </location>
</feature>